<gene>
    <name evidence="1" type="ORF">NCTC11632_00489</name>
</gene>
<dbReference type="CDD" id="cd03811">
    <property type="entry name" value="GT4_GT28_WabH-like"/>
    <property type="match status" value="1"/>
</dbReference>
<keyword evidence="1" id="KW-0808">Transferase</keyword>
<dbReference type="RefSeq" id="WP_025004624.1">
    <property type="nucleotide sequence ID" value="NZ_UGTF01000002.1"/>
</dbReference>
<evidence type="ECO:0000313" key="2">
    <source>
        <dbReference type="Proteomes" id="UP000254156"/>
    </source>
</evidence>
<reference evidence="1 2" key="1">
    <citation type="submission" date="2018-06" db="EMBL/GenBank/DDBJ databases">
        <authorList>
            <consortium name="Pathogen Informatics"/>
            <person name="Doyle S."/>
        </authorList>
    </citation>
    <scope>NUCLEOTIDE SEQUENCE [LARGE SCALE GENOMIC DNA]</scope>
    <source>
        <strain evidence="1 2">NCTC11632</strain>
    </source>
</reference>
<dbReference type="EMBL" id="UGTF01000002">
    <property type="protein sequence ID" value="SUB88420.1"/>
    <property type="molecule type" value="Genomic_DNA"/>
</dbReference>
<organism evidence="1 2">
    <name type="scientific">Porphyromonas macacae</name>
    <dbReference type="NCBI Taxonomy" id="28115"/>
    <lineage>
        <taxon>Bacteria</taxon>
        <taxon>Pseudomonadati</taxon>
        <taxon>Bacteroidota</taxon>
        <taxon>Bacteroidia</taxon>
        <taxon>Bacteroidales</taxon>
        <taxon>Porphyromonadaceae</taxon>
        <taxon>Porphyromonas</taxon>
    </lineage>
</organism>
<accession>A0A379E7L5</accession>
<proteinExistence type="predicted"/>
<sequence>MKNILVSLPNDSRMGGSDEILYQIALHYAKQGDSVYIVFITRMRFGDWVLLYNYSNVHFIDTKSNRELKGALPYIFHLINLRHIVFDFVYCSNPHTIGVVGLLKRMKLLKTFCFVGREMRSQFITHPKGLPFLTRFHLFCGYPMLDILICQTDLMKQQFVEGAPQLSKKIRIKTVQNPVNIDEMINAANENIDTGIKEGLKYIVAAGRLIEEKGFDLLFTAFAKLYSEDKDLRLLILGEGKLRSQLEQQIIDLDMEGVITLKGMVHNVYPYMKQAYMCVISSRIEGFPNVLLQMMSQCDRVVSTLCAGGIEKIKGLATCLPDDEAALYKVMKQTLDKTDVSHNRILFDLELKNRSIEIFIKKIEQE</sequence>
<dbReference type="AlphaFoldDB" id="A0A379E7L5"/>
<keyword evidence="1" id="KW-0328">Glycosyltransferase</keyword>
<name>A0A379E7L5_9PORP</name>
<dbReference type="Proteomes" id="UP000254156">
    <property type="component" value="Unassembled WGS sequence"/>
</dbReference>
<protein>
    <submittedName>
        <fullName evidence="1">UDP-D-galactose:(Glucosyl)lipopolysaccharide-1,6-D-galactosyltransferase</fullName>
    </submittedName>
</protein>
<dbReference type="PANTHER" id="PTHR12526:SF627">
    <property type="entry name" value="D-RHAMNOSYLTRANSFERASE WBPZ"/>
    <property type="match status" value="1"/>
</dbReference>
<dbReference type="GO" id="GO:0016757">
    <property type="term" value="F:glycosyltransferase activity"/>
    <property type="evidence" value="ECO:0007669"/>
    <property type="project" value="UniProtKB-KW"/>
</dbReference>
<dbReference type="Gene3D" id="3.40.50.2000">
    <property type="entry name" value="Glycogen Phosphorylase B"/>
    <property type="match status" value="2"/>
</dbReference>
<dbReference type="PANTHER" id="PTHR12526">
    <property type="entry name" value="GLYCOSYLTRANSFERASE"/>
    <property type="match status" value="1"/>
</dbReference>
<dbReference type="SUPFAM" id="SSF53756">
    <property type="entry name" value="UDP-Glycosyltransferase/glycogen phosphorylase"/>
    <property type="match status" value="1"/>
</dbReference>
<dbReference type="Pfam" id="PF13692">
    <property type="entry name" value="Glyco_trans_1_4"/>
    <property type="match status" value="1"/>
</dbReference>
<evidence type="ECO:0000313" key="1">
    <source>
        <dbReference type="EMBL" id="SUB88420.1"/>
    </source>
</evidence>